<accession>A0A7R6PZL7</accession>
<evidence type="ECO:0000313" key="13">
    <source>
        <dbReference type="EMBL" id="BBB32698.1"/>
    </source>
</evidence>
<dbReference type="Pfam" id="PF02163">
    <property type="entry name" value="Peptidase_M50"/>
    <property type="match status" value="1"/>
</dbReference>
<evidence type="ECO:0000256" key="5">
    <source>
        <dbReference type="ARBA" id="ARBA00022692"/>
    </source>
</evidence>
<dbReference type="KEGG" id="thyd:TTHT_1167"/>
<dbReference type="CDD" id="cd23081">
    <property type="entry name" value="cpPDZ_EcRseP-like"/>
    <property type="match status" value="1"/>
</dbReference>
<keyword evidence="7 11" id="KW-0862">Zinc</keyword>
<evidence type="ECO:0000256" key="8">
    <source>
        <dbReference type="ARBA" id="ARBA00022989"/>
    </source>
</evidence>
<feature type="transmembrane region" description="Helical" evidence="11">
    <location>
        <begin position="365"/>
        <end position="396"/>
    </location>
</feature>
<proteinExistence type="inferred from homology"/>
<keyword evidence="14" id="KW-1185">Reference proteome</keyword>
<protein>
    <recommendedName>
        <fullName evidence="11">Zinc metalloprotease</fullName>
        <ecNumber evidence="11">3.4.24.-</ecNumber>
    </recommendedName>
</protein>
<keyword evidence="8 11" id="KW-1133">Transmembrane helix</keyword>
<dbReference type="CDD" id="cd06163">
    <property type="entry name" value="S2P-M50_PDZ_RseP-like"/>
    <property type="match status" value="2"/>
</dbReference>
<feature type="domain" description="PDZ" evidence="12">
    <location>
        <begin position="201"/>
        <end position="276"/>
    </location>
</feature>
<name>A0A7R6PZL7_9BACT</name>
<dbReference type="InterPro" id="IPR041489">
    <property type="entry name" value="PDZ_6"/>
</dbReference>
<feature type="transmembrane region" description="Helical" evidence="11">
    <location>
        <begin position="100"/>
        <end position="121"/>
    </location>
</feature>
<dbReference type="InterPro" id="IPR036034">
    <property type="entry name" value="PDZ_sf"/>
</dbReference>
<evidence type="ECO:0000256" key="4">
    <source>
        <dbReference type="ARBA" id="ARBA00022670"/>
    </source>
</evidence>
<dbReference type="GO" id="GO:0046872">
    <property type="term" value="F:metal ion binding"/>
    <property type="evidence" value="ECO:0007669"/>
    <property type="project" value="UniProtKB-KW"/>
</dbReference>
<evidence type="ECO:0000256" key="3">
    <source>
        <dbReference type="ARBA" id="ARBA00007931"/>
    </source>
</evidence>
<dbReference type="GO" id="GO:0006508">
    <property type="term" value="P:proteolysis"/>
    <property type="evidence" value="ECO:0007669"/>
    <property type="project" value="UniProtKB-KW"/>
</dbReference>
<dbReference type="EMBL" id="AP017470">
    <property type="protein sequence ID" value="BBB32698.1"/>
    <property type="molecule type" value="Genomic_DNA"/>
</dbReference>
<dbReference type="InterPro" id="IPR004387">
    <property type="entry name" value="Pept_M50_Zn"/>
</dbReference>
<organism evidence="13 14">
    <name type="scientific">Thermotomaculum hydrothermale</name>
    <dbReference type="NCBI Taxonomy" id="981385"/>
    <lineage>
        <taxon>Bacteria</taxon>
        <taxon>Pseudomonadati</taxon>
        <taxon>Acidobacteriota</taxon>
        <taxon>Holophagae</taxon>
        <taxon>Thermotomaculales</taxon>
        <taxon>Thermotomaculaceae</taxon>
        <taxon>Thermotomaculum</taxon>
    </lineage>
</organism>
<dbReference type="RefSeq" id="WP_201327000.1">
    <property type="nucleotide sequence ID" value="NZ_AP017470.1"/>
</dbReference>
<feature type="transmembrane region" description="Helical" evidence="11">
    <location>
        <begin position="6"/>
        <end position="25"/>
    </location>
</feature>
<feature type="transmembrane region" description="Helical" evidence="11">
    <location>
        <begin position="416"/>
        <end position="434"/>
    </location>
</feature>
<evidence type="ECO:0000256" key="11">
    <source>
        <dbReference type="RuleBase" id="RU362031"/>
    </source>
</evidence>
<dbReference type="GO" id="GO:0004222">
    <property type="term" value="F:metalloendopeptidase activity"/>
    <property type="evidence" value="ECO:0007669"/>
    <property type="project" value="InterPro"/>
</dbReference>
<keyword evidence="5 11" id="KW-0812">Transmembrane</keyword>
<dbReference type="AlphaFoldDB" id="A0A7R6PZL7"/>
<gene>
    <name evidence="13" type="primary">rseP</name>
    <name evidence="13" type="ORF">TTHT_1167</name>
</gene>
<dbReference type="Proteomes" id="UP000595564">
    <property type="component" value="Chromosome"/>
</dbReference>
<evidence type="ECO:0000256" key="9">
    <source>
        <dbReference type="ARBA" id="ARBA00023049"/>
    </source>
</evidence>
<keyword evidence="6 11" id="KW-0378">Hydrolase</keyword>
<dbReference type="GO" id="GO:0016020">
    <property type="term" value="C:membrane"/>
    <property type="evidence" value="ECO:0007669"/>
    <property type="project" value="UniProtKB-SubCell"/>
</dbReference>
<keyword evidence="10 11" id="KW-0472">Membrane</keyword>
<evidence type="ECO:0000313" key="14">
    <source>
        <dbReference type="Proteomes" id="UP000595564"/>
    </source>
</evidence>
<dbReference type="PROSITE" id="PS50106">
    <property type="entry name" value="PDZ"/>
    <property type="match status" value="1"/>
</dbReference>
<evidence type="ECO:0000256" key="10">
    <source>
        <dbReference type="ARBA" id="ARBA00023136"/>
    </source>
</evidence>
<reference evidence="13 14" key="1">
    <citation type="journal article" date="2012" name="Extremophiles">
        <title>Thermotomaculum hydrothermale gen. nov., sp. nov., a novel heterotrophic thermophile within the phylum Acidobacteria from a deep-sea hydrothermal vent chimney in the Southern Okinawa Trough.</title>
        <authorList>
            <person name="Izumi H."/>
            <person name="Nunoura T."/>
            <person name="Miyazaki M."/>
            <person name="Mino S."/>
            <person name="Toki T."/>
            <person name="Takai K."/>
            <person name="Sako Y."/>
            <person name="Sawabe T."/>
            <person name="Nakagawa S."/>
        </authorList>
    </citation>
    <scope>NUCLEOTIDE SEQUENCE [LARGE SCALE GENOMIC DNA]</scope>
    <source>
        <strain evidence="13 14">AC55</strain>
    </source>
</reference>
<keyword evidence="11" id="KW-0479">Metal-binding</keyword>
<dbReference type="SMART" id="SM00228">
    <property type="entry name" value="PDZ"/>
    <property type="match status" value="2"/>
</dbReference>
<dbReference type="InterPro" id="IPR001478">
    <property type="entry name" value="PDZ"/>
</dbReference>
<keyword evidence="4 13" id="KW-0645">Protease</keyword>
<dbReference type="EC" id="3.4.24.-" evidence="11"/>
<comment type="subcellular location">
    <subcellularLocation>
        <location evidence="2">Membrane</location>
        <topology evidence="2">Multi-pass membrane protein</topology>
    </subcellularLocation>
</comment>
<comment type="similarity">
    <text evidence="3 11">Belongs to the peptidase M50B family.</text>
</comment>
<evidence type="ECO:0000256" key="1">
    <source>
        <dbReference type="ARBA" id="ARBA00001947"/>
    </source>
</evidence>
<dbReference type="PANTHER" id="PTHR42837">
    <property type="entry name" value="REGULATOR OF SIGMA-E PROTEASE RSEP"/>
    <property type="match status" value="1"/>
</dbReference>
<dbReference type="Gene3D" id="2.30.42.10">
    <property type="match status" value="2"/>
</dbReference>
<dbReference type="PANTHER" id="PTHR42837:SF2">
    <property type="entry name" value="MEMBRANE METALLOPROTEASE ARASP2, CHLOROPLASTIC-RELATED"/>
    <property type="match status" value="1"/>
</dbReference>
<evidence type="ECO:0000259" key="12">
    <source>
        <dbReference type="PROSITE" id="PS50106"/>
    </source>
</evidence>
<keyword evidence="9 11" id="KW-0482">Metalloprotease</keyword>
<evidence type="ECO:0000256" key="6">
    <source>
        <dbReference type="ARBA" id="ARBA00022801"/>
    </source>
</evidence>
<evidence type="ECO:0000256" key="2">
    <source>
        <dbReference type="ARBA" id="ARBA00004141"/>
    </source>
</evidence>
<evidence type="ECO:0000256" key="7">
    <source>
        <dbReference type="ARBA" id="ARBA00022833"/>
    </source>
</evidence>
<dbReference type="NCBIfam" id="TIGR00054">
    <property type="entry name" value="RIP metalloprotease RseP"/>
    <property type="match status" value="1"/>
</dbReference>
<comment type="cofactor">
    <cofactor evidence="1 11">
        <name>Zn(2+)</name>
        <dbReference type="ChEBI" id="CHEBI:29105"/>
    </cofactor>
</comment>
<dbReference type="InterPro" id="IPR008915">
    <property type="entry name" value="Peptidase_M50"/>
</dbReference>
<dbReference type="Pfam" id="PF17820">
    <property type="entry name" value="PDZ_6"/>
    <property type="match status" value="1"/>
</dbReference>
<dbReference type="SUPFAM" id="SSF50156">
    <property type="entry name" value="PDZ domain-like"/>
    <property type="match status" value="2"/>
</dbReference>
<sequence length="440" mass="49096">MGIFNLPIIGNIVAVVIMFGVLVTIHEFGHFIMAKLFGVYVKTFSIGFGKKLACKKWGETEYCLSLVPLGGYVAMLGEEPDEAEDDNPRNFNNKPKWQRFIILVMGATLNIILAIVLFTFVNALHRPVPVWKDKPVVVGWVDNESPAFVSELKYGDKILYFDDKKVENWDQFLILVATNPNRTVNLKIERNGNLIEKQVKIVEKGKDRAGYLGVFPALRVQVRMVMPDSPAEKAGIKPGDKIISVNGKNIVKGLEQFIDLVKHSKGELEIKLERNGELKTVKVLPEGEGENRKIGVVIELPYKIVKLPLGKAFVTALKDTKKYTELTFSVIGKLLKGEMSIRSISGPVDIARISGQAARSGLTNFIYIMGLISLQLGIFNLLPIPMLDGGHIFILLIEAIRRKDLSAKLKERITTVGFFLLITLMTLVIISDILKNLNLK</sequence>